<dbReference type="PROSITE" id="PS50158">
    <property type="entry name" value="ZF_CCHC"/>
    <property type="match status" value="1"/>
</dbReference>
<dbReference type="Proteomes" id="UP000694251">
    <property type="component" value="Chromosome 8"/>
</dbReference>
<name>A0A8T2BBT3_ARASU</name>
<dbReference type="Pfam" id="PF14223">
    <property type="entry name" value="Retrotran_gag_2"/>
    <property type="match status" value="1"/>
</dbReference>
<dbReference type="GO" id="GO:0016887">
    <property type="term" value="F:ATP hydrolysis activity"/>
    <property type="evidence" value="ECO:0007669"/>
    <property type="project" value="InterPro"/>
</dbReference>
<proteinExistence type="inferred from homology"/>
<dbReference type="GO" id="GO:0005524">
    <property type="term" value="F:ATP binding"/>
    <property type="evidence" value="ECO:0007669"/>
    <property type="project" value="UniProtKB-KW"/>
</dbReference>
<dbReference type="GO" id="GO:0140662">
    <property type="term" value="F:ATP-dependent protein folding chaperone"/>
    <property type="evidence" value="ECO:0007669"/>
    <property type="project" value="InterPro"/>
</dbReference>
<keyword evidence="5" id="KW-0863">Zinc-finger</keyword>
<evidence type="ECO:0000256" key="4">
    <source>
        <dbReference type="ARBA" id="ARBA00023186"/>
    </source>
</evidence>
<dbReference type="InterPro" id="IPR001404">
    <property type="entry name" value="Hsp90_fam"/>
</dbReference>
<dbReference type="PANTHER" id="PTHR11528">
    <property type="entry name" value="HEAT SHOCK PROTEIN 90 FAMILY MEMBER"/>
    <property type="match status" value="1"/>
</dbReference>
<evidence type="ECO:0000256" key="3">
    <source>
        <dbReference type="ARBA" id="ARBA00022840"/>
    </source>
</evidence>
<feature type="region of interest" description="Disordered" evidence="6">
    <location>
        <begin position="471"/>
        <end position="493"/>
    </location>
</feature>
<feature type="domain" description="CCHC-type" evidence="7">
    <location>
        <begin position="262"/>
        <end position="277"/>
    </location>
</feature>
<evidence type="ECO:0000259" key="7">
    <source>
        <dbReference type="PROSITE" id="PS50158"/>
    </source>
</evidence>
<keyword evidence="5" id="KW-0862">Zinc</keyword>
<keyword evidence="5" id="KW-0479">Metal-binding</keyword>
<gene>
    <name evidence="8" type="ORF">ISN44_As08g029570</name>
</gene>
<evidence type="ECO:0000256" key="1">
    <source>
        <dbReference type="ARBA" id="ARBA00008239"/>
    </source>
</evidence>
<dbReference type="Pfam" id="PF22936">
    <property type="entry name" value="Pol_BBD"/>
    <property type="match status" value="1"/>
</dbReference>
<dbReference type="Pfam" id="PF00098">
    <property type="entry name" value="zf-CCHC"/>
    <property type="match status" value="1"/>
</dbReference>
<organism evidence="8 9">
    <name type="scientific">Arabidopsis suecica</name>
    <name type="common">Swedish thale-cress</name>
    <name type="synonym">Cardaminopsis suecica</name>
    <dbReference type="NCBI Taxonomy" id="45249"/>
    <lineage>
        <taxon>Eukaryota</taxon>
        <taxon>Viridiplantae</taxon>
        <taxon>Streptophyta</taxon>
        <taxon>Embryophyta</taxon>
        <taxon>Tracheophyta</taxon>
        <taxon>Spermatophyta</taxon>
        <taxon>Magnoliopsida</taxon>
        <taxon>eudicotyledons</taxon>
        <taxon>Gunneridae</taxon>
        <taxon>Pentapetalae</taxon>
        <taxon>rosids</taxon>
        <taxon>malvids</taxon>
        <taxon>Brassicales</taxon>
        <taxon>Brassicaceae</taxon>
        <taxon>Camelineae</taxon>
        <taxon>Arabidopsis</taxon>
    </lineage>
</organism>
<dbReference type="Pfam" id="PF00183">
    <property type="entry name" value="HSP90"/>
    <property type="match status" value="2"/>
</dbReference>
<dbReference type="GO" id="GO:0003676">
    <property type="term" value="F:nucleic acid binding"/>
    <property type="evidence" value="ECO:0007669"/>
    <property type="project" value="InterPro"/>
</dbReference>
<keyword evidence="3" id="KW-0067">ATP-binding</keyword>
<dbReference type="GO" id="GO:0051082">
    <property type="term" value="F:unfolded protein binding"/>
    <property type="evidence" value="ECO:0007669"/>
    <property type="project" value="InterPro"/>
</dbReference>
<reference evidence="8 9" key="1">
    <citation type="submission" date="2020-12" db="EMBL/GenBank/DDBJ databases">
        <title>Concerted genomic and epigenomic changes stabilize Arabidopsis allopolyploids.</title>
        <authorList>
            <person name="Chen Z."/>
        </authorList>
    </citation>
    <scope>NUCLEOTIDE SEQUENCE [LARGE SCALE GENOMIC DNA]</scope>
    <source>
        <strain evidence="8">As9502</strain>
        <tissue evidence="8">Leaf</tissue>
    </source>
</reference>
<protein>
    <submittedName>
        <fullName evidence="8">Zinc finger CCHC-type superfamily</fullName>
    </submittedName>
</protein>
<accession>A0A8T2BBT3</accession>
<evidence type="ECO:0000256" key="6">
    <source>
        <dbReference type="SAM" id="MobiDB-lite"/>
    </source>
</evidence>
<evidence type="ECO:0000256" key="2">
    <source>
        <dbReference type="ARBA" id="ARBA00022741"/>
    </source>
</evidence>
<keyword evidence="4" id="KW-0143">Chaperone</keyword>
<dbReference type="SMART" id="SM00343">
    <property type="entry name" value="ZnF_C2HC"/>
    <property type="match status" value="1"/>
</dbReference>
<dbReference type="GO" id="GO:0008270">
    <property type="term" value="F:zinc ion binding"/>
    <property type="evidence" value="ECO:0007669"/>
    <property type="project" value="UniProtKB-KW"/>
</dbReference>
<comment type="similarity">
    <text evidence="1">Belongs to the heat shock protein 90 family.</text>
</comment>
<evidence type="ECO:0000256" key="5">
    <source>
        <dbReference type="PROSITE-ProRule" id="PRU00047"/>
    </source>
</evidence>
<sequence>MGELIPVANNKEGGGSSSIKCPMLSSTNYTFWTIRMTMALKVHKVWDAIEPRSANVDKNNMASALLLQSIPEALTLQVGKLDTAKKIWDAIKARHLGADRVKDARLQTLMGEFERMKMRETEKIDDFAGRLSELSTKSAALGCDIKNPKLVKKFLNGLPRKRYIHIIAALEQVLDLNTTSFEDIVGRLKTYEERICDEEDNQEDQGKLMYANSETQTFQNNWYENRGRGGRRGRGRGRFGYSQGNDYQQNNGGYRDVSKITCYRCDKLGHYASDCPDRLLKLQETQENKNDDTQEADALMVHEVVYLNERNVVPNKFETSFDIENEWYLDNGASNHMTGILAYFSKLDESVTGKVRFGDDSLIDIKGKGSLVFVANNGERRALHDVYYIPNLRSNIVSLGQATESGCDVRMREDYLTLYDRDGKLFVKAKRSKNRLYKVMMRVMIQSYNKEEVVTSSPESYEGEPFIIFDSHEESRREEEEEEEEEEEKKNPTMAAAVSFVWEKPGAWALEAEENEAELNESLYFERSCDSMATNGEDKVTTTVVNGLEGMKKVEELKRKAMRKKINGLVPENGGVEDLEEVFVLKGVTHGAVDYLMKPVQKKRKEEEVDEQGDDKEDTSSLKKPRVVWSVELHQRFVAVVNQLGVDITKCNRAEIALSLLRKNKKLICIRKREEINKEEYVAFYKNLSNDVENKLKLFSVEGQLAFKAILSVPKRAPFDLFNNKLKPDLFLEKLKKRGYEVLYIVDAIDEYVVGQLKEHDGKKLVSVTKEGLKLEDETEEDKKNREEKKKSFENLCKTIKEILGDKVEKVAVSDKILDSPCCLVTGEYGWTANMERIMKAHALRDSSMSGYMSSKKTMESNPDNGIMEELRKRAEADKNDKMLKLGLTLMSDKKISSLRGRLLV</sequence>
<dbReference type="OrthoDB" id="1932348at2759"/>
<dbReference type="AlphaFoldDB" id="A0A8T2BBT3"/>
<comment type="caution">
    <text evidence="8">The sequence shown here is derived from an EMBL/GenBank/DDBJ whole genome shotgun (WGS) entry which is preliminary data.</text>
</comment>
<keyword evidence="9" id="KW-1185">Reference proteome</keyword>
<dbReference type="FunFam" id="1.20.120.790:FF:000001">
    <property type="entry name" value="Heat shock protein 90 alpha"/>
    <property type="match status" value="1"/>
</dbReference>
<evidence type="ECO:0000313" key="9">
    <source>
        <dbReference type="Proteomes" id="UP000694251"/>
    </source>
</evidence>
<evidence type="ECO:0000313" key="8">
    <source>
        <dbReference type="EMBL" id="KAG7583446.1"/>
    </source>
</evidence>
<dbReference type="InterPro" id="IPR054722">
    <property type="entry name" value="PolX-like_BBD"/>
</dbReference>
<keyword evidence="2" id="KW-0547">Nucleotide-binding</keyword>
<dbReference type="InterPro" id="IPR001878">
    <property type="entry name" value="Znf_CCHC"/>
</dbReference>
<dbReference type="EMBL" id="JAEFBJ010000008">
    <property type="protein sequence ID" value="KAG7583446.1"/>
    <property type="molecule type" value="Genomic_DNA"/>
</dbReference>